<dbReference type="SUPFAM" id="SSF81301">
    <property type="entry name" value="Nucleotidyltransferase"/>
    <property type="match status" value="1"/>
</dbReference>
<dbReference type="GO" id="GO:0043023">
    <property type="term" value="F:ribosomal large subunit binding"/>
    <property type="evidence" value="ECO:0007669"/>
    <property type="project" value="TreeGrafter"/>
</dbReference>
<dbReference type="PANTHER" id="PTHR21043">
    <property type="entry name" value="IOJAP SUPERFAMILY ORTHOLOG"/>
    <property type="match status" value="1"/>
</dbReference>
<comment type="subcellular location">
    <subcellularLocation>
        <location evidence="2">Cytoplasm</location>
    </subcellularLocation>
</comment>
<keyword evidence="2" id="KW-0678">Repressor</keyword>
<dbReference type="InterPro" id="IPR043519">
    <property type="entry name" value="NT_sf"/>
</dbReference>
<comment type="function">
    <text evidence="2">Functions as a ribosomal silencing factor. Interacts with ribosomal protein uL14 (rplN), blocking formation of intersubunit bridge B8. Prevents association of the 30S and 50S ribosomal subunits and the formation of functional ribosomes, thus repressing translation.</text>
</comment>
<dbReference type="HAMAP" id="MF_01477">
    <property type="entry name" value="Iojap_RsfS"/>
    <property type="match status" value="1"/>
</dbReference>
<dbReference type="InterPro" id="IPR004394">
    <property type="entry name" value="Iojap/RsfS/C7orf30"/>
</dbReference>
<dbReference type="PANTHER" id="PTHR21043:SF0">
    <property type="entry name" value="MITOCHONDRIAL ASSEMBLY OF RIBOSOMAL LARGE SUBUNIT PROTEIN 1"/>
    <property type="match status" value="1"/>
</dbReference>
<reference evidence="3" key="2">
    <citation type="journal article" date="2021" name="PeerJ">
        <title>Extensive microbial diversity within the chicken gut microbiome revealed by metagenomics and culture.</title>
        <authorList>
            <person name="Gilroy R."/>
            <person name="Ravi A."/>
            <person name="Getino M."/>
            <person name="Pursley I."/>
            <person name="Horton D.L."/>
            <person name="Alikhan N.F."/>
            <person name="Baker D."/>
            <person name="Gharbi K."/>
            <person name="Hall N."/>
            <person name="Watson M."/>
            <person name="Adriaenssens E.M."/>
            <person name="Foster-Nyarko E."/>
            <person name="Jarju S."/>
            <person name="Secka A."/>
            <person name="Antonio M."/>
            <person name="Oren A."/>
            <person name="Chaudhuri R.R."/>
            <person name="La Ragione R."/>
            <person name="Hildebrand F."/>
            <person name="Pallen M.J."/>
        </authorList>
    </citation>
    <scope>NUCLEOTIDE SEQUENCE</scope>
    <source>
        <strain evidence="3">11167</strain>
    </source>
</reference>
<comment type="similarity">
    <text evidence="1 2">Belongs to the Iojap/RsfS family.</text>
</comment>
<reference evidence="3" key="1">
    <citation type="submission" date="2020-10" db="EMBL/GenBank/DDBJ databases">
        <authorList>
            <person name="Gilroy R."/>
        </authorList>
    </citation>
    <scope>NUCLEOTIDE SEQUENCE</scope>
    <source>
        <strain evidence="3">11167</strain>
    </source>
</reference>
<gene>
    <name evidence="2 3" type="primary">rsfS</name>
    <name evidence="3" type="ORF">IAC42_07320</name>
</gene>
<comment type="subunit">
    <text evidence="2">Interacts with ribosomal protein uL14 (rplN).</text>
</comment>
<dbReference type="Pfam" id="PF02410">
    <property type="entry name" value="RsfS"/>
    <property type="match status" value="1"/>
</dbReference>
<evidence type="ECO:0000313" key="3">
    <source>
        <dbReference type="EMBL" id="MBO8443554.1"/>
    </source>
</evidence>
<dbReference type="Gene3D" id="3.30.460.10">
    <property type="entry name" value="Beta Polymerase, domain 2"/>
    <property type="match status" value="1"/>
</dbReference>
<name>A0A9D9E9A8_9SPIR</name>
<evidence type="ECO:0000256" key="1">
    <source>
        <dbReference type="ARBA" id="ARBA00010574"/>
    </source>
</evidence>
<keyword evidence="2" id="KW-0810">Translation regulation</keyword>
<accession>A0A9D9E9A8</accession>
<dbReference type="NCBIfam" id="TIGR00090">
    <property type="entry name" value="rsfS_iojap_ybeB"/>
    <property type="match status" value="1"/>
</dbReference>
<sequence length="117" mass="13271">MKEKTREDSQRIAAFLEEHSCKDVTVMDLENCSWTDCFVVGTVNSVGHLKGVVHQIWDLLNGLGLSVTNRHKNPGEDGWTLIDTGDIVIHLMSQELRDFYSLEKLWKSYEESAGSDD</sequence>
<dbReference type="EMBL" id="JADIMU010000046">
    <property type="protein sequence ID" value="MBO8443554.1"/>
    <property type="molecule type" value="Genomic_DNA"/>
</dbReference>
<dbReference type="GO" id="GO:0005737">
    <property type="term" value="C:cytoplasm"/>
    <property type="evidence" value="ECO:0007669"/>
    <property type="project" value="UniProtKB-SubCell"/>
</dbReference>
<dbReference type="AlphaFoldDB" id="A0A9D9E9A8"/>
<protein>
    <recommendedName>
        <fullName evidence="2">Ribosomal silencing factor RsfS</fullName>
    </recommendedName>
</protein>
<proteinExistence type="inferred from homology"/>
<comment type="caution">
    <text evidence="3">The sequence shown here is derived from an EMBL/GenBank/DDBJ whole genome shotgun (WGS) entry which is preliminary data.</text>
</comment>
<dbReference type="GO" id="GO:0017148">
    <property type="term" value="P:negative regulation of translation"/>
    <property type="evidence" value="ECO:0007669"/>
    <property type="project" value="UniProtKB-UniRule"/>
</dbReference>
<keyword evidence="2" id="KW-0963">Cytoplasm</keyword>
<evidence type="ECO:0000313" key="4">
    <source>
        <dbReference type="Proteomes" id="UP000823633"/>
    </source>
</evidence>
<evidence type="ECO:0000256" key="2">
    <source>
        <dbReference type="HAMAP-Rule" id="MF_01477"/>
    </source>
</evidence>
<dbReference type="Proteomes" id="UP000823633">
    <property type="component" value="Unassembled WGS sequence"/>
</dbReference>
<dbReference type="GO" id="GO:0090071">
    <property type="term" value="P:negative regulation of ribosome biogenesis"/>
    <property type="evidence" value="ECO:0007669"/>
    <property type="project" value="UniProtKB-UniRule"/>
</dbReference>
<dbReference type="GO" id="GO:0042256">
    <property type="term" value="P:cytosolic ribosome assembly"/>
    <property type="evidence" value="ECO:0007669"/>
    <property type="project" value="UniProtKB-UniRule"/>
</dbReference>
<organism evidence="3 4">
    <name type="scientific">Candidatus Aphodenecus pullistercoris</name>
    <dbReference type="NCBI Taxonomy" id="2840669"/>
    <lineage>
        <taxon>Bacteria</taxon>
        <taxon>Pseudomonadati</taxon>
        <taxon>Spirochaetota</taxon>
        <taxon>Spirochaetia</taxon>
        <taxon>Spirochaetales</taxon>
        <taxon>Candidatus Aphodenecus</taxon>
    </lineage>
</organism>